<reference evidence="1" key="1">
    <citation type="submission" date="2014-09" db="EMBL/GenBank/DDBJ databases">
        <authorList>
            <person name="Magalhaes I.L.F."/>
            <person name="Oliveira U."/>
            <person name="Santos F.R."/>
            <person name="Vidigal T.H.D.A."/>
            <person name="Brescovit A.D."/>
            <person name="Santos A.J."/>
        </authorList>
    </citation>
    <scope>NUCLEOTIDE SEQUENCE</scope>
    <source>
        <tissue evidence="1">Shoot tissue taken approximately 20 cm above the soil surface</tissue>
    </source>
</reference>
<dbReference type="AlphaFoldDB" id="A0A0A9EHT3"/>
<reference evidence="1" key="2">
    <citation type="journal article" date="2015" name="Data Brief">
        <title>Shoot transcriptome of the giant reed, Arundo donax.</title>
        <authorList>
            <person name="Barrero R.A."/>
            <person name="Guerrero F.D."/>
            <person name="Moolhuijzen P."/>
            <person name="Goolsby J.A."/>
            <person name="Tidwell J."/>
            <person name="Bellgard S.E."/>
            <person name="Bellgard M.I."/>
        </authorList>
    </citation>
    <scope>NUCLEOTIDE SEQUENCE</scope>
    <source>
        <tissue evidence="1">Shoot tissue taken approximately 20 cm above the soil surface</tissue>
    </source>
</reference>
<evidence type="ECO:0000313" key="1">
    <source>
        <dbReference type="EMBL" id="JAD97440.1"/>
    </source>
</evidence>
<organism evidence="1">
    <name type="scientific">Arundo donax</name>
    <name type="common">Giant reed</name>
    <name type="synonym">Donax arundinaceus</name>
    <dbReference type="NCBI Taxonomy" id="35708"/>
    <lineage>
        <taxon>Eukaryota</taxon>
        <taxon>Viridiplantae</taxon>
        <taxon>Streptophyta</taxon>
        <taxon>Embryophyta</taxon>
        <taxon>Tracheophyta</taxon>
        <taxon>Spermatophyta</taxon>
        <taxon>Magnoliopsida</taxon>
        <taxon>Liliopsida</taxon>
        <taxon>Poales</taxon>
        <taxon>Poaceae</taxon>
        <taxon>PACMAD clade</taxon>
        <taxon>Arundinoideae</taxon>
        <taxon>Arundineae</taxon>
        <taxon>Arundo</taxon>
    </lineage>
</organism>
<sequence>MSGPTRRRRPWRDRNPRLASVSLSLVLPVPAIQGGACDFFPLPFLFWPLFLHCSCVSHVLNGRARACVVCGVVCLRRWE</sequence>
<dbReference type="EMBL" id="GBRH01200455">
    <property type="protein sequence ID" value="JAD97440.1"/>
    <property type="molecule type" value="Transcribed_RNA"/>
</dbReference>
<name>A0A0A9EHT3_ARUDO</name>
<protein>
    <submittedName>
        <fullName evidence="1">Uncharacterized protein</fullName>
    </submittedName>
</protein>
<proteinExistence type="predicted"/>
<accession>A0A0A9EHT3</accession>